<organism evidence="1 2">
    <name type="scientific">Botryobasidium botryosum (strain FD-172 SS1)</name>
    <dbReference type="NCBI Taxonomy" id="930990"/>
    <lineage>
        <taxon>Eukaryota</taxon>
        <taxon>Fungi</taxon>
        <taxon>Dikarya</taxon>
        <taxon>Basidiomycota</taxon>
        <taxon>Agaricomycotina</taxon>
        <taxon>Agaricomycetes</taxon>
        <taxon>Cantharellales</taxon>
        <taxon>Botryobasidiaceae</taxon>
        <taxon>Botryobasidium</taxon>
    </lineage>
</organism>
<evidence type="ECO:0000313" key="1">
    <source>
        <dbReference type="EMBL" id="KDQ16332.1"/>
    </source>
</evidence>
<dbReference type="EMBL" id="KL198028">
    <property type="protein sequence ID" value="KDQ16332.1"/>
    <property type="molecule type" value="Genomic_DNA"/>
</dbReference>
<reference evidence="2" key="1">
    <citation type="journal article" date="2014" name="Proc. Natl. Acad. Sci. U.S.A.">
        <title>Extensive sampling of basidiomycete genomes demonstrates inadequacy of the white-rot/brown-rot paradigm for wood decay fungi.</title>
        <authorList>
            <person name="Riley R."/>
            <person name="Salamov A.A."/>
            <person name="Brown D.W."/>
            <person name="Nagy L.G."/>
            <person name="Floudas D."/>
            <person name="Held B.W."/>
            <person name="Levasseur A."/>
            <person name="Lombard V."/>
            <person name="Morin E."/>
            <person name="Otillar R."/>
            <person name="Lindquist E.A."/>
            <person name="Sun H."/>
            <person name="LaButti K.M."/>
            <person name="Schmutz J."/>
            <person name="Jabbour D."/>
            <person name="Luo H."/>
            <person name="Baker S.E."/>
            <person name="Pisabarro A.G."/>
            <person name="Walton J.D."/>
            <person name="Blanchette R.A."/>
            <person name="Henrissat B."/>
            <person name="Martin F."/>
            <person name="Cullen D."/>
            <person name="Hibbett D.S."/>
            <person name="Grigoriev I.V."/>
        </authorList>
    </citation>
    <scope>NUCLEOTIDE SEQUENCE [LARGE SCALE GENOMIC DNA]</scope>
    <source>
        <strain evidence="2">FD-172 SS1</strain>
    </source>
</reference>
<dbReference type="Proteomes" id="UP000027195">
    <property type="component" value="Unassembled WGS sequence"/>
</dbReference>
<accession>A0A067MWW4</accession>
<evidence type="ECO:0000313" key="2">
    <source>
        <dbReference type="Proteomes" id="UP000027195"/>
    </source>
</evidence>
<name>A0A067MWW4_BOTB1</name>
<dbReference type="AlphaFoldDB" id="A0A067MWW4"/>
<protein>
    <submittedName>
        <fullName evidence="1">Uncharacterized protein</fullName>
    </submittedName>
</protein>
<proteinExistence type="predicted"/>
<keyword evidence="2" id="KW-1185">Reference proteome</keyword>
<sequence length="111" mass="11718">MIGQIPMTYAGELSNPCAVAYDTPSLSVRTRTGSGFARGITDTLWSRSSRQMPALNTCSLSMAVFSLTSTLASALGKAFVPLFTDSLQVQSYATMPILAPNSGAIFCAVTR</sequence>
<gene>
    <name evidence="1" type="ORF">BOTBODRAFT_260236</name>
</gene>
<dbReference type="HOGENOM" id="CLU_2157966_0_0_1"/>
<dbReference type="InParanoid" id="A0A067MWW4"/>